<dbReference type="Pfam" id="PF05488">
    <property type="entry name" value="PAAR_motif"/>
    <property type="match status" value="1"/>
</dbReference>
<evidence type="ECO:0000313" key="2">
    <source>
        <dbReference type="Proteomes" id="UP000268696"/>
    </source>
</evidence>
<accession>A0A3G7U5W2</accession>
<dbReference type="EMBL" id="CP027754">
    <property type="protein sequence ID" value="AZE54753.1"/>
    <property type="molecule type" value="Genomic_DNA"/>
</dbReference>
<protein>
    <recommendedName>
        <fullName evidence="3">PAAR domain-containing protein</fullName>
    </recommendedName>
</protein>
<dbReference type="AlphaFoldDB" id="A0A3G7U5W2"/>
<gene>
    <name evidence="1" type="ORF">C4K03_2598</name>
</gene>
<name>A0A3G7U5W2_9PSED</name>
<evidence type="ECO:0000313" key="1">
    <source>
        <dbReference type="EMBL" id="AZE54753.1"/>
    </source>
</evidence>
<dbReference type="InterPro" id="IPR008727">
    <property type="entry name" value="PAAR_motif"/>
</dbReference>
<evidence type="ECO:0008006" key="3">
    <source>
        <dbReference type="Google" id="ProtNLM"/>
    </source>
</evidence>
<sequence length="481" mass="50661">MPGRPEQIKERIISVGYFIGLGDKTTCGGKVLDGDKRINIHGLLHACEGDRVTCGKDGQTYRIVGGISFMNSHGRLMAGTLDSYSDCPCKAELVPSVFSAKYHSRGGSVVSANRQAAEPVRAATSWAAPSQSAYTPPSHSVPSAFNGLSGQEPGFYIVPKSVTREALEATLFPIRDPAVMRKFQSLNPNTSHVKAGSMIVLSDPNNTSCTYQEAQLMQAARQVDASLDALTPDEADFLFRHGAEIAGFIGHTSTWLGVSAVVMEKHVSNLRDTLQAMERLHQESYRQHGHLRSPQFFADRQRLMNQLDAHLLNSTRLRGQTTLGDHPKLKTALGISSRSLVHHWDKAGGSGQIPGYAAHVGAISRATKYMKAGGYIGIGLGGVSSLLAIQQVCNGDSGAACKKVKFTEGGKFGLSTVGGAWGGRIGLQASGPVCLALGISTGIGGVICAAALVGTGAWVGTTAGGMGGELGGEILYEKTAP</sequence>
<reference evidence="1 2" key="1">
    <citation type="submission" date="2018-03" db="EMBL/GenBank/DDBJ databases">
        <title>Diversity of phytobeneficial traits revealed by whole-genome analysis of worldwide-isolated phenazine-producing Pseudomonas spp.</title>
        <authorList>
            <person name="Biessy A."/>
            <person name="Novinscak A."/>
            <person name="Blom J."/>
            <person name="Leger G."/>
            <person name="Thomashow L.S."/>
            <person name="Cazorla F.M."/>
            <person name="Josic D."/>
            <person name="Filion M."/>
        </authorList>
    </citation>
    <scope>NUCLEOTIDE SEQUENCE [LARGE SCALE GENOMIC DNA]</scope>
    <source>
        <strain evidence="1 2">30B</strain>
    </source>
</reference>
<dbReference type="CDD" id="cd14744">
    <property type="entry name" value="PAAR_CT_2"/>
    <property type="match status" value="1"/>
</dbReference>
<organism evidence="1 2">
    <name type="scientific">Pseudomonas synxantha</name>
    <dbReference type="NCBI Taxonomy" id="47883"/>
    <lineage>
        <taxon>Bacteria</taxon>
        <taxon>Pseudomonadati</taxon>
        <taxon>Pseudomonadota</taxon>
        <taxon>Gammaproteobacteria</taxon>
        <taxon>Pseudomonadales</taxon>
        <taxon>Pseudomonadaceae</taxon>
        <taxon>Pseudomonas</taxon>
    </lineage>
</organism>
<dbReference type="Proteomes" id="UP000268696">
    <property type="component" value="Chromosome"/>
</dbReference>
<proteinExistence type="predicted"/>